<feature type="domain" description="GP-PDE" evidence="13">
    <location>
        <begin position="43"/>
        <end position="237"/>
    </location>
</feature>
<evidence type="ECO:0000256" key="1">
    <source>
        <dbReference type="ARBA" id="ARBA00004370"/>
    </source>
</evidence>
<keyword evidence="15" id="KW-1185">Reference proteome</keyword>
<comment type="similarity">
    <text evidence="2">Belongs to the glycerophosphoryl diester phosphodiesterase family.</text>
</comment>
<gene>
    <name evidence="14" type="ORF">Fcan01_04768</name>
</gene>
<evidence type="ECO:0000313" key="15">
    <source>
        <dbReference type="Proteomes" id="UP000198287"/>
    </source>
</evidence>
<evidence type="ECO:0000256" key="9">
    <source>
        <dbReference type="ARBA" id="ARBA00047392"/>
    </source>
</evidence>
<evidence type="ECO:0000256" key="6">
    <source>
        <dbReference type="ARBA" id="ARBA00023098"/>
    </source>
</evidence>
<evidence type="ECO:0000256" key="5">
    <source>
        <dbReference type="ARBA" id="ARBA00022989"/>
    </source>
</evidence>
<keyword evidence="4" id="KW-0378">Hydrolase</keyword>
<proteinExistence type="inferred from homology"/>
<evidence type="ECO:0000313" key="14">
    <source>
        <dbReference type="EMBL" id="OXA60131.1"/>
    </source>
</evidence>
<dbReference type="InterPro" id="IPR030395">
    <property type="entry name" value="GP_PDE_dom"/>
</dbReference>
<keyword evidence="6" id="KW-0443">Lipid metabolism</keyword>
<name>A0A226ETJ0_FOLCA</name>
<comment type="catalytic activity">
    <reaction evidence="11">
        <text>1-O-(1Z-octadecenyl)-sn-glycero-3-phospho-N-hexadecanoyl-ethanolamine + H2O = 1-O-(1Z-octadecenyl)-sn-glycero-3-phosphate + N-hexadecanoylethanolamine + H(+)</text>
        <dbReference type="Rhea" id="RHEA:53184"/>
        <dbReference type="ChEBI" id="CHEBI:15377"/>
        <dbReference type="ChEBI" id="CHEBI:15378"/>
        <dbReference type="ChEBI" id="CHEBI:71464"/>
        <dbReference type="ChEBI" id="CHEBI:137009"/>
        <dbReference type="ChEBI" id="CHEBI:137017"/>
    </reaction>
    <physiologicalReaction direction="left-to-right" evidence="11">
        <dbReference type="Rhea" id="RHEA:53185"/>
    </physiologicalReaction>
</comment>
<dbReference type="Gene3D" id="3.20.20.190">
    <property type="entry name" value="Phosphatidylinositol (PI) phosphodiesterase"/>
    <property type="match status" value="1"/>
</dbReference>
<organism evidence="14 15">
    <name type="scientific">Folsomia candida</name>
    <name type="common">Springtail</name>
    <dbReference type="NCBI Taxonomy" id="158441"/>
    <lineage>
        <taxon>Eukaryota</taxon>
        <taxon>Metazoa</taxon>
        <taxon>Ecdysozoa</taxon>
        <taxon>Arthropoda</taxon>
        <taxon>Hexapoda</taxon>
        <taxon>Collembola</taxon>
        <taxon>Entomobryomorpha</taxon>
        <taxon>Isotomoidea</taxon>
        <taxon>Isotomidae</taxon>
        <taxon>Proisotominae</taxon>
        <taxon>Folsomia</taxon>
    </lineage>
</organism>
<comment type="catalytic activity">
    <reaction evidence="10">
        <text>N-hexadecanoyl-1-(9Z-octadecenoyl)-sn-glycero-3-phosphoethanolamine + H2O = N-hexadecanoylethanolamine + 1-(9Z-octadecenoyl)-sn-glycero-3-phosphate + H(+)</text>
        <dbReference type="Rhea" id="RHEA:53168"/>
        <dbReference type="ChEBI" id="CHEBI:15377"/>
        <dbReference type="ChEBI" id="CHEBI:15378"/>
        <dbReference type="ChEBI" id="CHEBI:71464"/>
        <dbReference type="ChEBI" id="CHEBI:74544"/>
        <dbReference type="ChEBI" id="CHEBI:85217"/>
    </reaction>
    <physiologicalReaction direction="left-to-right" evidence="10">
        <dbReference type="Rhea" id="RHEA:53169"/>
    </physiologicalReaction>
</comment>
<dbReference type="STRING" id="158441.A0A226ETJ0"/>
<evidence type="ECO:0000256" key="3">
    <source>
        <dbReference type="ARBA" id="ARBA00022692"/>
    </source>
</evidence>
<evidence type="ECO:0000256" key="4">
    <source>
        <dbReference type="ARBA" id="ARBA00022801"/>
    </source>
</evidence>
<comment type="catalytic activity">
    <reaction evidence="12">
        <text>N,1-di-(9Z-octadecenoyl)-sn-glycero-3-phosphoethanolamine + H2O = N-(9Z-octadecenoyl) ethanolamine + 1-(9Z-octadecenoyl)-sn-glycero-3-phosphate + H(+)</text>
        <dbReference type="Rhea" id="RHEA:56460"/>
        <dbReference type="ChEBI" id="CHEBI:15377"/>
        <dbReference type="ChEBI" id="CHEBI:15378"/>
        <dbReference type="ChEBI" id="CHEBI:71466"/>
        <dbReference type="ChEBI" id="CHEBI:74544"/>
        <dbReference type="ChEBI" id="CHEBI:85222"/>
    </reaction>
    <physiologicalReaction direction="left-to-right" evidence="12">
        <dbReference type="Rhea" id="RHEA:56461"/>
    </physiologicalReaction>
</comment>
<dbReference type="InterPro" id="IPR052271">
    <property type="entry name" value="GDPD-Related"/>
</dbReference>
<keyword evidence="5" id="KW-1133">Transmembrane helix</keyword>
<sequence length="237" mass="27393">MWDWFFLVVLLHVSFSYYFWCYPNLIHNFKKRKNVIYSSTRRCISISHRGGGGEAYENTISAFRKAINVGTDMLEMDIRSTKDGSLVVVHDENLTRLCGVDINVSDTNFSQLPKLKRIVPMDSEPNTLVEDTTCSEDERNIPLLSTVLSQLPRRIPLHVDVCGKFCCKVTKLLKDSGRLEDYVILGSTEFILCGECRRDVYIWVANSRPEFLECEKLRADGIITDYPKLLNNYWEKM</sequence>
<dbReference type="GO" id="GO:0016020">
    <property type="term" value="C:membrane"/>
    <property type="evidence" value="ECO:0007669"/>
    <property type="project" value="UniProtKB-SubCell"/>
</dbReference>
<evidence type="ECO:0000256" key="10">
    <source>
        <dbReference type="ARBA" id="ARBA00047538"/>
    </source>
</evidence>
<dbReference type="Pfam" id="PF03009">
    <property type="entry name" value="GDPD"/>
    <property type="match status" value="1"/>
</dbReference>
<dbReference type="GO" id="GO:0008081">
    <property type="term" value="F:phosphoric diester hydrolase activity"/>
    <property type="evidence" value="ECO:0007669"/>
    <property type="project" value="InterPro"/>
</dbReference>
<dbReference type="InterPro" id="IPR017946">
    <property type="entry name" value="PLC-like_Pdiesterase_TIM-brl"/>
</dbReference>
<protein>
    <submittedName>
        <fullName evidence="14">Glycerophosphodiester phosphodiesterase domain-containing protein 1</fullName>
    </submittedName>
</protein>
<comment type="catalytic activity">
    <reaction evidence="8">
        <text>1-O-hexadecyl-sn-glycero-3-phosphocholine + H2O = 1-O-hexadecyl-sn-glycero-3-phosphate + choline + H(+)</text>
        <dbReference type="Rhea" id="RHEA:41143"/>
        <dbReference type="ChEBI" id="CHEBI:15354"/>
        <dbReference type="ChEBI" id="CHEBI:15377"/>
        <dbReference type="ChEBI" id="CHEBI:15378"/>
        <dbReference type="ChEBI" id="CHEBI:64496"/>
        <dbReference type="ChEBI" id="CHEBI:77580"/>
    </reaction>
    <physiologicalReaction direction="left-to-right" evidence="8">
        <dbReference type="Rhea" id="RHEA:41144"/>
    </physiologicalReaction>
</comment>
<comment type="caution">
    <text evidence="14">The sequence shown here is derived from an EMBL/GenBank/DDBJ whole genome shotgun (WGS) entry which is preliminary data.</text>
</comment>
<keyword evidence="7" id="KW-0472">Membrane</keyword>
<accession>A0A226ETJ0</accession>
<dbReference type="GO" id="GO:0046475">
    <property type="term" value="P:glycerophospholipid catabolic process"/>
    <property type="evidence" value="ECO:0007669"/>
    <property type="project" value="TreeGrafter"/>
</dbReference>
<dbReference type="GO" id="GO:0005737">
    <property type="term" value="C:cytoplasm"/>
    <property type="evidence" value="ECO:0007669"/>
    <property type="project" value="UniProtKB-ARBA"/>
</dbReference>
<evidence type="ECO:0000256" key="7">
    <source>
        <dbReference type="ARBA" id="ARBA00023136"/>
    </source>
</evidence>
<dbReference type="PROSITE" id="PS51704">
    <property type="entry name" value="GP_PDE"/>
    <property type="match status" value="1"/>
</dbReference>
<dbReference type="SUPFAM" id="SSF51695">
    <property type="entry name" value="PLC-like phosphodiesterases"/>
    <property type="match status" value="1"/>
</dbReference>
<evidence type="ECO:0000256" key="11">
    <source>
        <dbReference type="ARBA" id="ARBA00048580"/>
    </source>
</evidence>
<evidence type="ECO:0000256" key="2">
    <source>
        <dbReference type="ARBA" id="ARBA00007277"/>
    </source>
</evidence>
<dbReference type="EMBL" id="LNIX01000002">
    <property type="protein sequence ID" value="OXA60131.1"/>
    <property type="molecule type" value="Genomic_DNA"/>
</dbReference>
<comment type="subcellular location">
    <subcellularLocation>
        <location evidence="1">Membrane</location>
    </subcellularLocation>
</comment>
<keyword evidence="3" id="KW-0812">Transmembrane</keyword>
<evidence type="ECO:0000256" key="8">
    <source>
        <dbReference type="ARBA" id="ARBA00036083"/>
    </source>
</evidence>
<dbReference type="PANTHER" id="PTHR42758:SF2">
    <property type="entry name" value="PHOSPHATIDYLGLYCEROL PHOSPHOLIPASE C"/>
    <property type="match status" value="1"/>
</dbReference>
<dbReference type="PANTHER" id="PTHR42758">
    <property type="entry name" value="PHOSPHATIDYLGLYCEROL PHOSPHOLIPASE C"/>
    <property type="match status" value="1"/>
</dbReference>
<dbReference type="OrthoDB" id="1058301at2759"/>
<dbReference type="Proteomes" id="UP000198287">
    <property type="component" value="Unassembled WGS sequence"/>
</dbReference>
<comment type="catalytic activity">
    <reaction evidence="9">
        <text>N-(5Z,8Z,11Z,14Z-eicosatetraenoyl)-1-(9Z-octadecenoyl)-sn-glycero-3-phosphoethanolamine + H2O = N-(5Z,8Z,11Z,14Z-eicosatetraenoyl)-ethanolamine + 1-(9Z-octadecenoyl)-sn-glycero-3-phosphate + H(+)</text>
        <dbReference type="Rhea" id="RHEA:45544"/>
        <dbReference type="ChEBI" id="CHEBI:2700"/>
        <dbReference type="ChEBI" id="CHEBI:15377"/>
        <dbReference type="ChEBI" id="CHEBI:15378"/>
        <dbReference type="ChEBI" id="CHEBI:74544"/>
        <dbReference type="ChEBI" id="CHEBI:85223"/>
    </reaction>
    <physiologicalReaction direction="left-to-right" evidence="9">
        <dbReference type="Rhea" id="RHEA:45545"/>
    </physiologicalReaction>
</comment>
<reference evidence="14 15" key="1">
    <citation type="submission" date="2015-12" db="EMBL/GenBank/DDBJ databases">
        <title>The genome of Folsomia candida.</title>
        <authorList>
            <person name="Faddeeva A."/>
            <person name="Derks M.F."/>
            <person name="Anvar Y."/>
            <person name="Smit S."/>
            <person name="Van Straalen N."/>
            <person name="Roelofs D."/>
        </authorList>
    </citation>
    <scope>NUCLEOTIDE SEQUENCE [LARGE SCALE GENOMIC DNA]</scope>
    <source>
        <strain evidence="14 15">VU population</strain>
        <tissue evidence="14">Whole body</tissue>
    </source>
</reference>
<evidence type="ECO:0000256" key="12">
    <source>
        <dbReference type="ARBA" id="ARBA00048947"/>
    </source>
</evidence>
<dbReference type="AlphaFoldDB" id="A0A226ETJ0"/>
<evidence type="ECO:0000259" key="13">
    <source>
        <dbReference type="PROSITE" id="PS51704"/>
    </source>
</evidence>